<proteinExistence type="predicted"/>
<dbReference type="AlphaFoldDB" id="A0A0J9T234"/>
<reference evidence="1 2" key="1">
    <citation type="submission" date="2011-08" db="EMBL/GenBank/DDBJ databases">
        <title>The Genome Sequence of Plasmodium vivax Brazil I.</title>
        <authorList>
            <consortium name="The Broad Institute Genome Sequencing Platform"/>
            <consortium name="The Broad Institute Genome Sequencing Center for Infectious Disease"/>
            <person name="Neafsey D."/>
            <person name="Carlton J."/>
            <person name="Barnwell J."/>
            <person name="Collins W."/>
            <person name="Escalante A."/>
            <person name="Mullikin J."/>
            <person name="Saul A."/>
            <person name="Guigo R."/>
            <person name="Camara F."/>
            <person name="Young S.K."/>
            <person name="Zeng Q."/>
            <person name="Gargeya S."/>
            <person name="Fitzgerald M."/>
            <person name="Haas B."/>
            <person name="Abouelleil A."/>
            <person name="Alvarado L."/>
            <person name="Arachchi H.M."/>
            <person name="Berlin A."/>
            <person name="Brown A."/>
            <person name="Chapman S.B."/>
            <person name="Chen Z."/>
            <person name="Dunbar C."/>
            <person name="Freedman E."/>
            <person name="Gearin G."/>
            <person name="Gellesch M."/>
            <person name="Goldberg J."/>
            <person name="Griggs A."/>
            <person name="Gujja S."/>
            <person name="Heiman D."/>
            <person name="Howarth C."/>
            <person name="Larson L."/>
            <person name="Lui A."/>
            <person name="MacDonald P.J.P."/>
            <person name="Montmayeur A."/>
            <person name="Murphy C."/>
            <person name="Neiman D."/>
            <person name="Pearson M."/>
            <person name="Priest M."/>
            <person name="Roberts A."/>
            <person name="Saif S."/>
            <person name="Shea T."/>
            <person name="Shenoy N."/>
            <person name="Sisk P."/>
            <person name="Stolte C."/>
            <person name="Sykes S."/>
            <person name="Wortman J."/>
            <person name="Nusbaum C."/>
            <person name="Birren B."/>
        </authorList>
    </citation>
    <scope>NUCLEOTIDE SEQUENCE [LARGE SCALE GENOMIC DNA]</scope>
    <source>
        <strain evidence="1 2">Brazil I</strain>
    </source>
</reference>
<accession>A0A0J9T234</accession>
<organism evidence="1 2">
    <name type="scientific">Plasmodium vivax (strain Brazil I)</name>
    <dbReference type="NCBI Taxonomy" id="1033975"/>
    <lineage>
        <taxon>Eukaryota</taxon>
        <taxon>Sar</taxon>
        <taxon>Alveolata</taxon>
        <taxon>Apicomplexa</taxon>
        <taxon>Aconoidasida</taxon>
        <taxon>Haemosporida</taxon>
        <taxon>Plasmodiidae</taxon>
        <taxon>Plasmodium</taxon>
        <taxon>Plasmodium (Plasmodium)</taxon>
    </lineage>
</organism>
<dbReference type="EMBL" id="KQ234759">
    <property type="protein sequence ID" value="KMZ88657.1"/>
    <property type="molecule type" value="Genomic_DNA"/>
</dbReference>
<dbReference type="Proteomes" id="UP000053327">
    <property type="component" value="Unassembled WGS sequence"/>
</dbReference>
<gene>
    <name evidence="1" type="ORF">PVBG_06019</name>
</gene>
<evidence type="ECO:0000313" key="1">
    <source>
        <dbReference type="EMBL" id="KMZ88657.1"/>
    </source>
</evidence>
<protein>
    <submittedName>
        <fullName evidence="1">Uncharacterized protein</fullName>
    </submittedName>
</protein>
<evidence type="ECO:0000313" key="2">
    <source>
        <dbReference type="Proteomes" id="UP000053327"/>
    </source>
</evidence>
<name>A0A0J9T234_PLAV1</name>
<sequence length="86" mass="10268">MRKGFDNDVCNFLYYWLANILLNNLKLDHFYSEIIIKLFANLKNDSDSKICTIPPFTTFNIDDFNKIDLKKWMGKHQGYHNYEQGL</sequence>
<dbReference type="OrthoDB" id="10557057at2759"/>